<dbReference type="AlphaFoldDB" id="A0A931MTL2"/>
<accession>A0A931MTL2</accession>
<name>A0A931MTL2_9BACI</name>
<dbReference type="RefSeq" id="WP_197315259.1">
    <property type="nucleotide sequence ID" value="NZ_JADZSC010000001.1"/>
</dbReference>
<dbReference type="Proteomes" id="UP000614490">
    <property type="component" value="Unassembled WGS sequence"/>
</dbReference>
<keyword evidence="2" id="KW-1185">Reference proteome</keyword>
<sequence length="151" mass="17234">MSVMIQERLSSSSLENLRTAAELEFTREVFESDNYCSLEVLTPDVHKLYIVNRNDCTLTILGITKDMAVTKETIFTQNIVSLKESFVDYSMKENTPPVKLELELWGGRQLIIEPGLSTSQDKSYKQPEVLNQVTEDFERLIAALKNTIILK</sequence>
<evidence type="ECO:0000313" key="2">
    <source>
        <dbReference type="Proteomes" id="UP000614490"/>
    </source>
</evidence>
<dbReference type="EMBL" id="JADZSC010000001">
    <property type="protein sequence ID" value="MBH0228601.1"/>
    <property type="molecule type" value="Genomic_DNA"/>
</dbReference>
<comment type="caution">
    <text evidence="1">The sequence shown here is derived from an EMBL/GenBank/DDBJ whole genome shotgun (WGS) entry which is preliminary data.</text>
</comment>
<proteinExistence type="predicted"/>
<reference evidence="1 2" key="1">
    <citation type="journal article" date="2005" name="Int. J. Syst. Evol. Microbiol.">
        <title>Halobacillus yeomjeoni sp. nov., isolated from a marine solar saltern in Korea.</title>
        <authorList>
            <person name="Yoon J.H."/>
            <person name="Kang S.J."/>
            <person name="Lee C.H."/>
            <person name="Oh H.W."/>
            <person name="Oh T.K."/>
        </authorList>
    </citation>
    <scope>NUCLEOTIDE SEQUENCE [LARGE SCALE GENOMIC DNA]</scope>
    <source>
        <strain evidence="1 2">KCTC 3957</strain>
    </source>
</reference>
<protein>
    <submittedName>
        <fullName evidence="1">Uncharacterized protein</fullName>
    </submittedName>
</protein>
<evidence type="ECO:0000313" key="1">
    <source>
        <dbReference type="EMBL" id="MBH0228601.1"/>
    </source>
</evidence>
<gene>
    <name evidence="1" type="ORF">H0267_00125</name>
</gene>
<organism evidence="1 2">
    <name type="scientific">Halobacillus yeomjeoni</name>
    <dbReference type="NCBI Taxonomy" id="311194"/>
    <lineage>
        <taxon>Bacteria</taxon>
        <taxon>Bacillati</taxon>
        <taxon>Bacillota</taxon>
        <taxon>Bacilli</taxon>
        <taxon>Bacillales</taxon>
        <taxon>Bacillaceae</taxon>
        <taxon>Halobacillus</taxon>
    </lineage>
</organism>